<dbReference type="Proteomes" id="UP000076976">
    <property type="component" value="Unassembled WGS sequence"/>
</dbReference>
<dbReference type="Proteomes" id="UP000271708">
    <property type="component" value="Chromosome"/>
</dbReference>
<sequence>MAFRLTPSDTSFFDLLATAAQHGVEASRLLTDLLGARGEEALRITEQLRDVEAAADETTHEVVRKVNAAFITPFDHVDIVELAAAIDTCVDEIESVGFLIGLYRIPDLPADVVAVIEIISRMAQVTADAMPRLQSMKSLDDYWIEVNRLENQADQLYRRLLTQIFDGSITDPIQVVQRKDLIEGLERAADSFEVVAQHVEMIAVKES</sequence>
<accession>A0A5P8FRG6</accession>
<evidence type="ECO:0000313" key="2">
    <source>
        <dbReference type="EMBL" id="OAB88355.1"/>
    </source>
</evidence>
<comment type="similarity">
    <text evidence="1">Belongs to the UPF0111 family.</text>
</comment>
<accession>A0A176QEY6</accession>
<name>A0A176QEY6_9MICO</name>
<keyword evidence="4" id="KW-1185">Reference proteome</keyword>
<dbReference type="InterPro" id="IPR038078">
    <property type="entry name" value="PhoU-like_sf"/>
</dbReference>
<dbReference type="InterPro" id="IPR052912">
    <property type="entry name" value="UPF0111_domain"/>
</dbReference>
<gene>
    <name evidence="2" type="ORF">AWH69_00615</name>
    <name evidence="3" type="ORF">EEW87_013645</name>
</gene>
<evidence type="ECO:0000256" key="1">
    <source>
        <dbReference type="ARBA" id="ARBA00008591"/>
    </source>
</evidence>
<dbReference type="Pfam" id="PF01865">
    <property type="entry name" value="PhoU_div"/>
    <property type="match status" value="1"/>
</dbReference>
<dbReference type="EMBL" id="CP044548">
    <property type="protein sequence ID" value="QFQ31783.2"/>
    <property type="molecule type" value="Genomic_DNA"/>
</dbReference>
<dbReference type="RefSeq" id="WP_068269979.1">
    <property type="nucleotide sequence ID" value="NZ_CAJFZZ010000004.1"/>
</dbReference>
<dbReference type="Gene3D" id="1.20.58.220">
    <property type="entry name" value="Phosphate transport system protein phou homolog 2, domain 2"/>
    <property type="match status" value="1"/>
</dbReference>
<dbReference type="STRING" id="262209.AWH69_00615"/>
<dbReference type="SUPFAM" id="SSF109755">
    <property type="entry name" value="PhoU-like"/>
    <property type="match status" value="1"/>
</dbReference>
<dbReference type="PANTHER" id="PTHR37298:SF1">
    <property type="entry name" value="UPF0111 PROTEIN YKAA"/>
    <property type="match status" value="1"/>
</dbReference>
<evidence type="ECO:0000313" key="4">
    <source>
        <dbReference type="Proteomes" id="UP000076976"/>
    </source>
</evidence>
<reference evidence="3 5" key="2">
    <citation type="submission" date="2019-09" db="EMBL/GenBank/DDBJ databases">
        <title>Complete Genome Sequence of Janibacter melonis M714 with both human health impact and industrial applications.</title>
        <authorList>
            <person name="Jin M."/>
            <person name="Zhao Q.R."/>
        </authorList>
    </citation>
    <scope>NUCLEOTIDE SEQUENCE [LARGE SCALE GENOMIC DNA]</scope>
    <source>
        <strain evidence="3 5">M714</strain>
    </source>
</reference>
<dbReference type="PANTHER" id="PTHR37298">
    <property type="entry name" value="UPF0111 PROTEIN YKAA"/>
    <property type="match status" value="1"/>
</dbReference>
<dbReference type="GeneID" id="59162227"/>
<dbReference type="InterPro" id="IPR018445">
    <property type="entry name" value="Put_Phosphate_transp_reg"/>
</dbReference>
<evidence type="ECO:0000313" key="3">
    <source>
        <dbReference type="EMBL" id="QFQ31783.2"/>
    </source>
</evidence>
<proteinExistence type="inferred from homology"/>
<organism evidence="2 4">
    <name type="scientific">Janibacter melonis</name>
    <dbReference type="NCBI Taxonomy" id="262209"/>
    <lineage>
        <taxon>Bacteria</taxon>
        <taxon>Bacillati</taxon>
        <taxon>Actinomycetota</taxon>
        <taxon>Actinomycetes</taxon>
        <taxon>Micrococcales</taxon>
        <taxon>Intrasporangiaceae</taxon>
        <taxon>Janibacter</taxon>
    </lineage>
</organism>
<evidence type="ECO:0000313" key="5">
    <source>
        <dbReference type="Proteomes" id="UP000271708"/>
    </source>
</evidence>
<protein>
    <submittedName>
        <fullName evidence="3">DUF47 family protein</fullName>
    </submittedName>
    <submittedName>
        <fullName evidence="2">Phosphate transport regulator</fullName>
    </submittedName>
</protein>
<dbReference type="OrthoDB" id="9790372at2"/>
<dbReference type="AlphaFoldDB" id="A0A176QEY6"/>
<reference evidence="3" key="3">
    <citation type="submission" date="2019-11" db="EMBL/GenBank/DDBJ databases">
        <authorList>
            <person name="Zhao Q."/>
        </authorList>
    </citation>
    <scope>NUCLEOTIDE SEQUENCE</scope>
    <source>
        <strain evidence="3">M714</strain>
    </source>
</reference>
<dbReference type="KEGG" id="jme:EEW87_013645"/>
<dbReference type="EMBL" id="LQZG01000001">
    <property type="protein sequence ID" value="OAB88355.1"/>
    <property type="molecule type" value="Genomic_DNA"/>
</dbReference>
<reference evidence="2 4" key="1">
    <citation type="submission" date="2016-01" db="EMBL/GenBank/DDBJ databases">
        <title>Janibacter melonis strain CD11_4 genome sequencing and assembly.</title>
        <authorList>
            <person name="Nair G.R."/>
            <person name="Kaur G."/>
            <person name="Chander A.M."/>
            <person name="Mayilraj S."/>
        </authorList>
    </citation>
    <scope>NUCLEOTIDE SEQUENCE [LARGE SCALE GENOMIC DNA]</scope>
    <source>
        <strain evidence="2 4">CD11-4</strain>
    </source>
</reference>